<dbReference type="RefSeq" id="XP_040697223.1">
    <property type="nucleotide sequence ID" value="XM_040844033.1"/>
</dbReference>
<name>A0A1L9T1X6_9EURO</name>
<dbReference type="EC" id="1.1.1.169" evidence="4"/>
<dbReference type="SUPFAM" id="SSF51735">
    <property type="entry name" value="NAD(P)-binding Rossmann-fold domains"/>
    <property type="match status" value="1"/>
</dbReference>
<comment type="catalytic activity">
    <reaction evidence="4">
        <text>(R)-pantoate + NADP(+) = 2-dehydropantoate + NADPH + H(+)</text>
        <dbReference type="Rhea" id="RHEA:16233"/>
        <dbReference type="ChEBI" id="CHEBI:11561"/>
        <dbReference type="ChEBI" id="CHEBI:15378"/>
        <dbReference type="ChEBI" id="CHEBI:15980"/>
        <dbReference type="ChEBI" id="CHEBI:57783"/>
        <dbReference type="ChEBI" id="CHEBI:58349"/>
        <dbReference type="EC" id="1.1.1.169"/>
    </reaction>
</comment>
<organism evidence="8 9">
    <name type="scientific">Aspergillus sydowii CBS 593.65</name>
    <dbReference type="NCBI Taxonomy" id="1036612"/>
    <lineage>
        <taxon>Eukaryota</taxon>
        <taxon>Fungi</taxon>
        <taxon>Dikarya</taxon>
        <taxon>Ascomycota</taxon>
        <taxon>Pezizomycotina</taxon>
        <taxon>Eurotiomycetes</taxon>
        <taxon>Eurotiomycetidae</taxon>
        <taxon>Eurotiales</taxon>
        <taxon>Aspergillaceae</taxon>
        <taxon>Aspergillus</taxon>
        <taxon>Aspergillus subgen. Nidulantes</taxon>
    </lineage>
</organism>
<keyword evidence="9" id="KW-1185">Reference proteome</keyword>
<accession>A0A1L9T1X6</accession>
<comment type="function">
    <text evidence="4">Catalyzes the NADPH-dependent reduction of ketopantoate into pantoic acid.</text>
</comment>
<dbReference type="SUPFAM" id="SSF48179">
    <property type="entry name" value="6-phosphogluconate dehydrogenase C-terminal domain-like"/>
    <property type="match status" value="1"/>
</dbReference>
<dbReference type="EMBL" id="KV878597">
    <property type="protein sequence ID" value="OJJ53417.1"/>
    <property type="molecule type" value="Genomic_DNA"/>
</dbReference>
<feature type="chain" id="PRO_5012815369" description="2-dehydropantoate 2-reductase" evidence="5">
    <location>
        <begin position="28"/>
        <end position="330"/>
    </location>
</feature>
<keyword evidence="3 4" id="KW-0560">Oxidoreductase</keyword>
<dbReference type="GO" id="GO:0015940">
    <property type="term" value="P:pantothenate biosynthetic process"/>
    <property type="evidence" value="ECO:0007669"/>
    <property type="project" value="InterPro"/>
</dbReference>
<sequence>MTTPRVLILGAGSLGIVLGAFLHKSGAELVCVCRSNYQAAKAHGFKIDSIALGSYTYHPELVNSVSEARALADKPYDYIIVATKAFPDEDPSPVEVISEAVSTSHTAIVLVQNGIGVEEAYWKRFPANLIISAVAYMPSTRISSTEVVQTETQHILTGAYPSHPASGDDGDKIRRFTDMLSAGGAQSENHTDIQVERWKKLIGNATWNPICALSRCRDVELLGTTDIAGEFVEAAMYEIVAVARALGYGDQVNEEVVKAQIRRSAVRPAPGVQPSMMADMLYNSKMEVEVIVGNVVRLARKYCVAVPRLETLYVLASGLNWSISQKSSIG</sequence>
<evidence type="ECO:0000259" key="7">
    <source>
        <dbReference type="Pfam" id="PF08546"/>
    </source>
</evidence>
<dbReference type="NCBIfam" id="TIGR00745">
    <property type="entry name" value="apbA_panE"/>
    <property type="match status" value="1"/>
</dbReference>
<evidence type="ECO:0000259" key="6">
    <source>
        <dbReference type="Pfam" id="PF02558"/>
    </source>
</evidence>
<dbReference type="AlphaFoldDB" id="A0A1L9T1X6"/>
<evidence type="ECO:0000313" key="8">
    <source>
        <dbReference type="EMBL" id="OJJ53417.1"/>
    </source>
</evidence>
<dbReference type="Proteomes" id="UP000184356">
    <property type="component" value="Unassembled WGS sequence"/>
</dbReference>
<dbReference type="GeneID" id="63760106"/>
<feature type="signal peptide" evidence="5">
    <location>
        <begin position="1"/>
        <end position="27"/>
    </location>
</feature>
<dbReference type="VEuPathDB" id="FungiDB:ASPSYDRAFT_212287"/>
<dbReference type="FunFam" id="1.10.1040.10:FF:000017">
    <property type="entry name" value="2-dehydropantoate 2-reductase"/>
    <property type="match status" value="1"/>
</dbReference>
<dbReference type="InterPro" id="IPR051402">
    <property type="entry name" value="KPR-Related"/>
</dbReference>
<dbReference type="InterPro" id="IPR003710">
    <property type="entry name" value="ApbA"/>
</dbReference>
<comment type="similarity">
    <text evidence="1 4">Belongs to the ketopantoate reductase family.</text>
</comment>
<evidence type="ECO:0000256" key="4">
    <source>
        <dbReference type="RuleBase" id="RU362068"/>
    </source>
</evidence>
<feature type="domain" description="Ketopantoate reductase C-terminal" evidence="7">
    <location>
        <begin position="192"/>
        <end position="318"/>
    </location>
</feature>
<dbReference type="InterPro" id="IPR008927">
    <property type="entry name" value="6-PGluconate_DH-like_C_sf"/>
</dbReference>
<dbReference type="PANTHER" id="PTHR21708">
    <property type="entry name" value="PROBABLE 2-DEHYDROPANTOATE 2-REDUCTASE"/>
    <property type="match status" value="1"/>
</dbReference>
<evidence type="ECO:0000256" key="5">
    <source>
        <dbReference type="SAM" id="SignalP"/>
    </source>
</evidence>
<dbReference type="InterPro" id="IPR036291">
    <property type="entry name" value="NAD(P)-bd_dom_sf"/>
</dbReference>
<evidence type="ECO:0000256" key="1">
    <source>
        <dbReference type="ARBA" id="ARBA00007870"/>
    </source>
</evidence>
<dbReference type="STRING" id="1036612.A0A1L9T1X6"/>
<dbReference type="Gene3D" id="3.40.50.720">
    <property type="entry name" value="NAD(P)-binding Rossmann-like Domain"/>
    <property type="match status" value="1"/>
</dbReference>
<keyword evidence="5" id="KW-0732">Signal</keyword>
<evidence type="ECO:0000313" key="9">
    <source>
        <dbReference type="Proteomes" id="UP000184356"/>
    </source>
</evidence>
<feature type="domain" description="Ketopantoate reductase N-terminal" evidence="6">
    <location>
        <begin position="6"/>
        <end position="161"/>
    </location>
</feature>
<keyword evidence="2 4" id="KW-0521">NADP</keyword>
<dbReference type="InterPro" id="IPR013328">
    <property type="entry name" value="6PGD_dom2"/>
</dbReference>
<dbReference type="Pfam" id="PF02558">
    <property type="entry name" value="ApbA"/>
    <property type="match status" value="1"/>
</dbReference>
<protein>
    <recommendedName>
        <fullName evidence="4">2-dehydropantoate 2-reductase</fullName>
        <ecNumber evidence="4">1.1.1.169</ecNumber>
    </recommendedName>
    <alternativeName>
        <fullName evidence="4">Ketopantoate reductase</fullName>
    </alternativeName>
</protein>
<reference evidence="9" key="1">
    <citation type="journal article" date="2017" name="Genome Biol.">
        <title>Comparative genomics reveals high biological diversity and specific adaptations in the industrially and medically important fungal genus Aspergillus.</title>
        <authorList>
            <person name="de Vries R.P."/>
            <person name="Riley R."/>
            <person name="Wiebenga A."/>
            <person name="Aguilar-Osorio G."/>
            <person name="Amillis S."/>
            <person name="Uchima C.A."/>
            <person name="Anderluh G."/>
            <person name="Asadollahi M."/>
            <person name="Askin M."/>
            <person name="Barry K."/>
            <person name="Battaglia E."/>
            <person name="Bayram O."/>
            <person name="Benocci T."/>
            <person name="Braus-Stromeyer S.A."/>
            <person name="Caldana C."/>
            <person name="Canovas D."/>
            <person name="Cerqueira G.C."/>
            <person name="Chen F."/>
            <person name="Chen W."/>
            <person name="Choi C."/>
            <person name="Clum A."/>
            <person name="Dos Santos R.A."/>
            <person name="Damasio A.R."/>
            <person name="Diallinas G."/>
            <person name="Emri T."/>
            <person name="Fekete E."/>
            <person name="Flipphi M."/>
            <person name="Freyberg S."/>
            <person name="Gallo A."/>
            <person name="Gournas C."/>
            <person name="Habgood R."/>
            <person name="Hainaut M."/>
            <person name="Harispe M.L."/>
            <person name="Henrissat B."/>
            <person name="Hilden K.S."/>
            <person name="Hope R."/>
            <person name="Hossain A."/>
            <person name="Karabika E."/>
            <person name="Karaffa L."/>
            <person name="Karanyi Z."/>
            <person name="Krasevec N."/>
            <person name="Kuo A."/>
            <person name="Kusch H."/>
            <person name="LaButti K."/>
            <person name="Lagendijk E.L."/>
            <person name="Lapidus A."/>
            <person name="Levasseur A."/>
            <person name="Lindquist E."/>
            <person name="Lipzen A."/>
            <person name="Logrieco A.F."/>
            <person name="MacCabe A."/>
            <person name="Maekelae M.R."/>
            <person name="Malavazi I."/>
            <person name="Melin P."/>
            <person name="Meyer V."/>
            <person name="Mielnichuk N."/>
            <person name="Miskei M."/>
            <person name="Molnar A.P."/>
            <person name="Mule G."/>
            <person name="Ngan C.Y."/>
            <person name="Orejas M."/>
            <person name="Orosz E."/>
            <person name="Ouedraogo J.P."/>
            <person name="Overkamp K.M."/>
            <person name="Park H.-S."/>
            <person name="Perrone G."/>
            <person name="Piumi F."/>
            <person name="Punt P.J."/>
            <person name="Ram A.F."/>
            <person name="Ramon A."/>
            <person name="Rauscher S."/>
            <person name="Record E."/>
            <person name="Riano-Pachon D.M."/>
            <person name="Robert V."/>
            <person name="Roehrig J."/>
            <person name="Ruller R."/>
            <person name="Salamov A."/>
            <person name="Salih N.S."/>
            <person name="Samson R.A."/>
            <person name="Sandor E."/>
            <person name="Sanguinetti M."/>
            <person name="Schuetze T."/>
            <person name="Sepcic K."/>
            <person name="Shelest E."/>
            <person name="Sherlock G."/>
            <person name="Sophianopoulou V."/>
            <person name="Squina F.M."/>
            <person name="Sun H."/>
            <person name="Susca A."/>
            <person name="Todd R.B."/>
            <person name="Tsang A."/>
            <person name="Unkles S.E."/>
            <person name="van de Wiele N."/>
            <person name="van Rossen-Uffink D."/>
            <person name="Oliveira J.V."/>
            <person name="Vesth T.C."/>
            <person name="Visser J."/>
            <person name="Yu J.-H."/>
            <person name="Zhou M."/>
            <person name="Andersen M.R."/>
            <person name="Archer D.B."/>
            <person name="Baker S.E."/>
            <person name="Benoit I."/>
            <person name="Brakhage A.A."/>
            <person name="Braus G.H."/>
            <person name="Fischer R."/>
            <person name="Frisvad J.C."/>
            <person name="Goldman G.H."/>
            <person name="Houbraken J."/>
            <person name="Oakley B."/>
            <person name="Pocsi I."/>
            <person name="Scazzocchio C."/>
            <person name="Seiboth B."/>
            <person name="vanKuyk P.A."/>
            <person name="Wortman J."/>
            <person name="Dyer P.S."/>
            <person name="Grigoriev I.V."/>
        </authorList>
    </citation>
    <scope>NUCLEOTIDE SEQUENCE [LARGE SCALE GENOMIC DNA]</scope>
    <source>
        <strain evidence="9">CBS 593.65</strain>
    </source>
</reference>
<dbReference type="GO" id="GO:0008677">
    <property type="term" value="F:2-dehydropantoate 2-reductase activity"/>
    <property type="evidence" value="ECO:0007669"/>
    <property type="project" value="UniProtKB-EC"/>
</dbReference>
<dbReference type="GO" id="GO:0005737">
    <property type="term" value="C:cytoplasm"/>
    <property type="evidence" value="ECO:0007669"/>
    <property type="project" value="TreeGrafter"/>
</dbReference>
<dbReference type="Pfam" id="PF08546">
    <property type="entry name" value="ApbA_C"/>
    <property type="match status" value="1"/>
</dbReference>
<dbReference type="OrthoDB" id="2147163at2759"/>
<dbReference type="Gene3D" id="1.10.1040.10">
    <property type="entry name" value="N-(1-d-carboxylethyl)-l-norvaline Dehydrogenase, domain 2"/>
    <property type="match status" value="1"/>
</dbReference>
<dbReference type="InterPro" id="IPR013752">
    <property type="entry name" value="KPA_reductase"/>
</dbReference>
<dbReference type="InterPro" id="IPR013332">
    <property type="entry name" value="KPR_N"/>
</dbReference>
<evidence type="ECO:0000256" key="2">
    <source>
        <dbReference type="ARBA" id="ARBA00022857"/>
    </source>
</evidence>
<dbReference type="PANTHER" id="PTHR21708:SF30">
    <property type="entry name" value="2-DEHYDROPANTOATE 2-REDUCTASE-RELATED"/>
    <property type="match status" value="1"/>
</dbReference>
<gene>
    <name evidence="8" type="ORF">ASPSYDRAFT_212287</name>
</gene>
<evidence type="ECO:0000256" key="3">
    <source>
        <dbReference type="ARBA" id="ARBA00023002"/>
    </source>
</evidence>
<proteinExistence type="inferred from homology"/>